<accession>A0A7J7DNY1</accession>
<evidence type="ECO:0000256" key="1">
    <source>
        <dbReference type="SAM" id="MobiDB-lite"/>
    </source>
</evidence>
<dbReference type="Proteomes" id="UP000593562">
    <property type="component" value="Unassembled WGS sequence"/>
</dbReference>
<comment type="caution">
    <text evidence="2">The sequence shown here is derived from an EMBL/GenBank/DDBJ whole genome shotgun (WGS) entry which is preliminary data.</text>
</comment>
<organism evidence="2 3">
    <name type="scientific">Tripterygium wilfordii</name>
    <name type="common">Thunder God vine</name>
    <dbReference type="NCBI Taxonomy" id="458696"/>
    <lineage>
        <taxon>Eukaryota</taxon>
        <taxon>Viridiplantae</taxon>
        <taxon>Streptophyta</taxon>
        <taxon>Embryophyta</taxon>
        <taxon>Tracheophyta</taxon>
        <taxon>Spermatophyta</taxon>
        <taxon>Magnoliopsida</taxon>
        <taxon>eudicotyledons</taxon>
        <taxon>Gunneridae</taxon>
        <taxon>Pentapetalae</taxon>
        <taxon>rosids</taxon>
        <taxon>fabids</taxon>
        <taxon>Celastrales</taxon>
        <taxon>Celastraceae</taxon>
        <taxon>Tripterygium</taxon>
    </lineage>
</organism>
<evidence type="ECO:0000313" key="3">
    <source>
        <dbReference type="Proteomes" id="UP000593562"/>
    </source>
</evidence>
<proteinExistence type="predicted"/>
<name>A0A7J7DNY1_TRIWF</name>
<protein>
    <submittedName>
        <fullName evidence="2">Protein POLLEN DEFECTIVE IN GUIDANCE 1</fullName>
    </submittedName>
</protein>
<reference evidence="2 3" key="1">
    <citation type="journal article" date="2020" name="Nat. Commun.">
        <title>Genome of Tripterygium wilfordii and identification of cytochrome P450 involved in triptolide biosynthesis.</title>
        <authorList>
            <person name="Tu L."/>
            <person name="Su P."/>
            <person name="Zhang Z."/>
            <person name="Gao L."/>
            <person name="Wang J."/>
            <person name="Hu T."/>
            <person name="Zhou J."/>
            <person name="Zhang Y."/>
            <person name="Zhao Y."/>
            <person name="Liu Y."/>
            <person name="Song Y."/>
            <person name="Tong Y."/>
            <person name="Lu Y."/>
            <person name="Yang J."/>
            <person name="Xu C."/>
            <person name="Jia M."/>
            <person name="Peters R.J."/>
            <person name="Huang L."/>
            <person name="Gao W."/>
        </authorList>
    </citation>
    <scope>NUCLEOTIDE SEQUENCE [LARGE SCALE GENOMIC DNA]</scope>
    <source>
        <strain evidence="3">cv. XIE 37</strain>
        <tissue evidence="2">Leaf</tissue>
    </source>
</reference>
<dbReference type="EMBL" id="JAAARO010000005">
    <property type="protein sequence ID" value="KAF5748048.1"/>
    <property type="molecule type" value="Genomic_DNA"/>
</dbReference>
<keyword evidence="3" id="KW-1185">Reference proteome</keyword>
<sequence>MTCTRSVWYTIIIDSDSVPIIDDSRNSEKNKKGFKSELDFQKYSGAESRVYTVTEFAEGESQNVYNFVELRKRNVNGGGGDGVLVSGNQAEESGVELSSREMEDQQRRCEPNGSVLTMLQMAESLDWKRLMAEDLNYLSLVEMSPVKYFMEEMSTGNSLQ</sequence>
<gene>
    <name evidence="2" type="ORF">HS088_TW05G00780</name>
</gene>
<evidence type="ECO:0000313" key="2">
    <source>
        <dbReference type="EMBL" id="KAF5748048.1"/>
    </source>
</evidence>
<dbReference type="AlphaFoldDB" id="A0A7J7DNY1"/>
<dbReference type="InParanoid" id="A0A7J7DNY1"/>
<feature type="region of interest" description="Disordered" evidence="1">
    <location>
        <begin position="79"/>
        <end position="102"/>
    </location>
</feature>